<dbReference type="InterPro" id="IPR056937">
    <property type="entry name" value="YqbQ/XkdQ"/>
</dbReference>
<evidence type="ECO:0000313" key="3">
    <source>
        <dbReference type="Proteomes" id="UP001519344"/>
    </source>
</evidence>
<accession>A0ABS4HRC4</accession>
<dbReference type="EMBL" id="JAGGKV010000001">
    <property type="protein sequence ID" value="MBP1961168.1"/>
    <property type="molecule type" value="Genomic_DNA"/>
</dbReference>
<reference evidence="2 3" key="1">
    <citation type="submission" date="2021-03" db="EMBL/GenBank/DDBJ databases">
        <title>Genomic Encyclopedia of Type Strains, Phase IV (KMG-IV): sequencing the most valuable type-strain genomes for metagenomic binning, comparative biology and taxonomic classification.</title>
        <authorList>
            <person name="Goeker M."/>
        </authorList>
    </citation>
    <scope>NUCLEOTIDE SEQUENCE [LARGE SCALE GENOMIC DNA]</scope>
    <source>
        <strain evidence="2 3">DSM 24950</strain>
    </source>
</reference>
<protein>
    <recommendedName>
        <fullName evidence="1">YqbQ/XkdQ domain-containing protein</fullName>
    </recommendedName>
</protein>
<dbReference type="Pfam" id="PF24032">
    <property type="entry name" value="YQBQ"/>
    <property type="match status" value="1"/>
</dbReference>
<organism evidence="2 3">
    <name type="scientific">Paenibacillus aceris</name>
    <dbReference type="NCBI Taxonomy" id="869555"/>
    <lineage>
        <taxon>Bacteria</taxon>
        <taxon>Bacillati</taxon>
        <taxon>Bacillota</taxon>
        <taxon>Bacilli</taxon>
        <taxon>Bacillales</taxon>
        <taxon>Paenibacillaceae</taxon>
        <taxon>Paenibacillus</taxon>
    </lineage>
</organism>
<sequence>MFKNSTATEVFKKIASDTELKIGSLADTGYRRKVEDGTKLLDIICTALADTTVATGRTYVFYDNFGELALRDFVDWKLDISIGDISLAYDYKMTRSIDTDTYNRIKLVQDVKSKEEGQTSKVVGCDAFVVQDSANIAKWGRLQLYQKVDDKLNRAQVNEILNKLMVLKSRETRTFTIDAIGDIRVRAGCSISINIGDIDVNNYFLVEECTHKFEDAVHSMSLELKVYG</sequence>
<keyword evidence="3" id="KW-1185">Reference proteome</keyword>
<evidence type="ECO:0000313" key="2">
    <source>
        <dbReference type="EMBL" id="MBP1961168.1"/>
    </source>
</evidence>
<dbReference type="Proteomes" id="UP001519344">
    <property type="component" value="Unassembled WGS sequence"/>
</dbReference>
<name>A0ABS4HRC4_9BACL</name>
<evidence type="ECO:0000259" key="1">
    <source>
        <dbReference type="Pfam" id="PF24032"/>
    </source>
</evidence>
<gene>
    <name evidence="2" type="ORF">J2Z65_000362</name>
</gene>
<feature type="domain" description="YqbQ/XkdQ" evidence="1">
    <location>
        <begin position="1"/>
        <end position="225"/>
    </location>
</feature>
<comment type="caution">
    <text evidence="2">The sequence shown here is derived from an EMBL/GenBank/DDBJ whole genome shotgun (WGS) entry which is preliminary data.</text>
</comment>
<proteinExistence type="predicted"/>